<dbReference type="PANTHER" id="PTHR30055:SF234">
    <property type="entry name" value="HTH-TYPE TRANSCRIPTIONAL REGULATOR BETI"/>
    <property type="match status" value="1"/>
</dbReference>
<dbReference type="InterPro" id="IPR009057">
    <property type="entry name" value="Homeodomain-like_sf"/>
</dbReference>
<dbReference type="InterPro" id="IPR050109">
    <property type="entry name" value="HTH-type_TetR-like_transc_reg"/>
</dbReference>
<keyword evidence="2 4" id="KW-0238">DNA-binding</keyword>
<proteinExistence type="predicted"/>
<dbReference type="EMBL" id="CP148033">
    <property type="protein sequence ID" value="WXK92182.1"/>
    <property type="molecule type" value="Genomic_DNA"/>
</dbReference>
<evidence type="ECO:0000313" key="7">
    <source>
        <dbReference type="Proteomes" id="UP001623384"/>
    </source>
</evidence>
<evidence type="ECO:0000256" key="2">
    <source>
        <dbReference type="ARBA" id="ARBA00023125"/>
    </source>
</evidence>
<dbReference type="PANTHER" id="PTHR30055">
    <property type="entry name" value="HTH-TYPE TRANSCRIPTIONAL REGULATOR RUTR"/>
    <property type="match status" value="1"/>
</dbReference>
<dbReference type="PROSITE" id="PS50977">
    <property type="entry name" value="HTH_TETR_2"/>
    <property type="match status" value="1"/>
</dbReference>
<dbReference type="Gene3D" id="1.10.357.10">
    <property type="entry name" value="Tetracycline Repressor, domain 2"/>
    <property type="match status" value="1"/>
</dbReference>
<sequence length="234" mass="25627">MERIVAEVKGKRRYNSSGRQEQARRNRDAVLQAAERQLNECGYAGTTVAAVAGEAGVSMETVYKAFGGKAGLVRALYERNLAGAGTVSAYERSDAMRERESEPAAILREWGLLTAEVGSMVTPVRLLMRAAAVNDQEMAALLEDIEDNRLKRMRHHARYLKDRGYLRDGVSAAEAADVLWVCSSAELYELLVLKRGWSLPRFARHITSYMAASLLPVTVQDGPGGRPAAPEGTT</sequence>
<name>A0ABZ2R210_9MICC</name>
<evidence type="ECO:0000256" key="3">
    <source>
        <dbReference type="ARBA" id="ARBA00023163"/>
    </source>
</evidence>
<keyword evidence="1" id="KW-0805">Transcription regulation</keyword>
<evidence type="ECO:0000259" key="5">
    <source>
        <dbReference type="PROSITE" id="PS50977"/>
    </source>
</evidence>
<reference evidence="6 7" key="1">
    <citation type="submission" date="2024-03" db="EMBL/GenBank/DDBJ databases">
        <title>Rhodococcus navarretei sp. nov. and Pseudarthrobacter quantumdoti sp. nov., two new species with the ability to biosynthesize Quantum Dots isolated from soil samples at Union Glacier, Antarctica.</title>
        <authorList>
            <person name="Vargas M."/>
        </authorList>
    </citation>
    <scope>NUCLEOTIDE SEQUENCE [LARGE SCALE GENOMIC DNA]</scope>
    <source>
        <strain evidence="6 7">RC-2-3</strain>
    </source>
</reference>
<dbReference type="PRINTS" id="PR00455">
    <property type="entry name" value="HTHTETR"/>
</dbReference>
<keyword evidence="7" id="KW-1185">Reference proteome</keyword>
<dbReference type="Proteomes" id="UP001623384">
    <property type="component" value="Chromosome"/>
</dbReference>
<dbReference type="RefSeq" id="WP_406633673.1">
    <property type="nucleotide sequence ID" value="NZ_CP148033.1"/>
</dbReference>
<gene>
    <name evidence="6" type="ORF">WHH00_13980</name>
</gene>
<evidence type="ECO:0000313" key="6">
    <source>
        <dbReference type="EMBL" id="WXK92182.1"/>
    </source>
</evidence>
<organism evidence="6 7">
    <name type="scientific">Pseudarthrobacter quantipunctorum</name>
    <dbReference type="NCBI Taxonomy" id="3128980"/>
    <lineage>
        <taxon>Bacteria</taxon>
        <taxon>Bacillati</taxon>
        <taxon>Actinomycetota</taxon>
        <taxon>Actinomycetes</taxon>
        <taxon>Micrococcales</taxon>
        <taxon>Micrococcaceae</taxon>
        <taxon>Pseudarthrobacter</taxon>
    </lineage>
</organism>
<keyword evidence="3" id="KW-0804">Transcription</keyword>
<protein>
    <submittedName>
        <fullName evidence="6">TetR/AcrR family transcriptional regulator</fullName>
    </submittedName>
</protein>
<evidence type="ECO:0000256" key="4">
    <source>
        <dbReference type="PROSITE-ProRule" id="PRU00335"/>
    </source>
</evidence>
<accession>A0ABZ2R210</accession>
<evidence type="ECO:0000256" key="1">
    <source>
        <dbReference type="ARBA" id="ARBA00023015"/>
    </source>
</evidence>
<dbReference type="InterPro" id="IPR001647">
    <property type="entry name" value="HTH_TetR"/>
</dbReference>
<feature type="domain" description="HTH tetR-type" evidence="5">
    <location>
        <begin position="24"/>
        <end position="84"/>
    </location>
</feature>
<dbReference type="SUPFAM" id="SSF46689">
    <property type="entry name" value="Homeodomain-like"/>
    <property type="match status" value="1"/>
</dbReference>
<dbReference type="Pfam" id="PF00440">
    <property type="entry name" value="TetR_N"/>
    <property type="match status" value="1"/>
</dbReference>
<feature type="DNA-binding region" description="H-T-H motif" evidence="4">
    <location>
        <begin position="47"/>
        <end position="66"/>
    </location>
</feature>